<keyword evidence="3" id="KW-1185">Reference proteome</keyword>
<evidence type="ECO:0000313" key="2">
    <source>
        <dbReference type="EMBL" id="KDO24360.1"/>
    </source>
</evidence>
<dbReference type="VEuPathDB" id="FungiDB:SPRG_10437"/>
<protein>
    <recommendedName>
        <fullName evidence="4">LisH domain-containing protein</fullName>
    </recommendedName>
</protein>
<evidence type="ECO:0000313" key="3">
    <source>
        <dbReference type="Proteomes" id="UP000030745"/>
    </source>
</evidence>
<dbReference type="EMBL" id="KK583243">
    <property type="protein sequence ID" value="KDO24360.1"/>
    <property type="molecule type" value="Genomic_DNA"/>
</dbReference>
<feature type="compositionally biased region" description="Polar residues" evidence="1">
    <location>
        <begin position="109"/>
        <end position="123"/>
    </location>
</feature>
<accession>A0A067C5D8</accession>
<proteinExistence type="predicted"/>
<dbReference type="OMA" id="QEWLVAC"/>
<dbReference type="KEGG" id="spar:SPRG_10437"/>
<feature type="compositionally biased region" description="Low complexity" evidence="1">
    <location>
        <begin position="154"/>
        <end position="176"/>
    </location>
</feature>
<dbReference type="Proteomes" id="UP000030745">
    <property type="component" value="Unassembled WGS sequence"/>
</dbReference>
<gene>
    <name evidence="2" type="ORF">SPRG_10437</name>
</gene>
<name>A0A067C5D8_SAPPC</name>
<feature type="region of interest" description="Disordered" evidence="1">
    <location>
        <begin position="107"/>
        <end position="193"/>
    </location>
</feature>
<feature type="compositionally biased region" description="Low complexity" evidence="1">
    <location>
        <begin position="124"/>
        <end position="144"/>
    </location>
</feature>
<evidence type="ECO:0008006" key="4">
    <source>
        <dbReference type="Google" id="ProtNLM"/>
    </source>
</evidence>
<dbReference type="OrthoDB" id="61680at2759"/>
<sequence length="475" mass="52628">MTDDHDVGAFVLLLVQDFLKASGLHTTHCAFVQELQSLERPPPSASVWYHMLDAAGLPALQDSLYREKPPSFLHVLVEFAISEREKRRRAKGPVLVQVAGGLRPKSAFAASTPQLPTYNNTKVDSNNNNNDNRNSDSNNNSSNNQDEEKRATRLARASASLSTLKPARASAASLPSRKVKGVGKRSSSVEESTVPAPISPALERIRRLSQVATTTGIFTLPQIVTLHDDKSIAPESKDDDANAGSREKWIPEHKRVYRLRRQLLEMHVDLKAQETFERAKYFQQFGKPPVVGPDERVPVACNCNLVLDIPYKIIMDLRRHWDASLKELNPSIARPPACYDCVKVCAFCAQLVQHAHDQQSEKPDKVKTKTKRATVVELARRPSIGAPCTDPYALDPYFSALDPYFSESSSSDDEAGRYIIGTLPQRRGRAAAAWGVIMGDSEPRGHIFKHNSLVTGERTLAPSLRTILNDSRHGS</sequence>
<evidence type="ECO:0000256" key="1">
    <source>
        <dbReference type="SAM" id="MobiDB-lite"/>
    </source>
</evidence>
<dbReference type="GeneID" id="24132546"/>
<dbReference type="RefSeq" id="XP_012204953.1">
    <property type="nucleotide sequence ID" value="XM_012349563.1"/>
</dbReference>
<reference evidence="2 3" key="1">
    <citation type="journal article" date="2013" name="PLoS Genet.">
        <title>Distinctive expansion of potential virulence genes in the genome of the oomycete fish pathogen Saprolegnia parasitica.</title>
        <authorList>
            <person name="Jiang R.H."/>
            <person name="de Bruijn I."/>
            <person name="Haas B.J."/>
            <person name="Belmonte R."/>
            <person name="Lobach L."/>
            <person name="Christie J."/>
            <person name="van den Ackerveken G."/>
            <person name="Bottin A."/>
            <person name="Bulone V."/>
            <person name="Diaz-Moreno S.M."/>
            <person name="Dumas B."/>
            <person name="Fan L."/>
            <person name="Gaulin E."/>
            <person name="Govers F."/>
            <person name="Grenville-Briggs L.J."/>
            <person name="Horner N.R."/>
            <person name="Levin J.Z."/>
            <person name="Mammella M."/>
            <person name="Meijer H.J."/>
            <person name="Morris P."/>
            <person name="Nusbaum C."/>
            <person name="Oome S."/>
            <person name="Phillips A.J."/>
            <person name="van Rooyen D."/>
            <person name="Rzeszutek E."/>
            <person name="Saraiva M."/>
            <person name="Secombes C.J."/>
            <person name="Seidl M.F."/>
            <person name="Snel B."/>
            <person name="Stassen J.H."/>
            <person name="Sykes S."/>
            <person name="Tripathy S."/>
            <person name="van den Berg H."/>
            <person name="Vega-Arreguin J.C."/>
            <person name="Wawra S."/>
            <person name="Young S.K."/>
            <person name="Zeng Q."/>
            <person name="Dieguez-Uribeondo J."/>
            <person name="Russ C."/>
            <person name="Tyler B.M."/>
            <person name="van West P."/>
        </authorList>
    </citation>
    <scope>NUCLEOTIDE SEQUENCE [LARGE SCALE GENOMIC DNA]</scope>
    <source>
        <strain evidence="2 3">CBS 223.65</strain>
    </source>
</reference>
<organism evidence="2 3">
    <name type="scientific">Saprolegnia parasitica (strain CBS 223.65)</name>
    <dbReference type="NCBI Taxonomy" id="695850"/>
    <lineage>
        <taxon>Eukaryota</taxon>
        <taxon>Sar</taxon>
        <taxon>Stramenopiles</taxon>
        <taxon>Oomycota</taxon>
        <taxon>Saprolegniomycetes</taxon>
        <taxon>Saprolegniales</taxon>
        <taxon>Saprolegniaceae</taxon>
        <taxon>Saprolegnia</taxon>
    </lineage>
</organism>
<dbReference type="AlphaFoldDB" id="A0A067C5D8"/>